<dbReference type="AlphaFoldDB" id="A0A812SYI5"/>
<organism evidence="2 3">
    <name type="scientific">Symbiodinium necroappetens</name>
    <dbReference type="NCBI Taxonomy" id="1628268"/>
    <lineage>
        <taxon>Eukaryota</taxon>
        <taxon>Sar</taxon>
        <taxon>Alveolata</taxon>
        <taxon>Dinophyceae</taxon>
        <taxon>Suessiales</taxon>
        <taxon>Symbiodiniaceae</taxon>
        <taxon>Symbiodinium</taxon>
    </lineage>
</organism>
<evidence type="ECO:0000313" key="3">
    <source>
        <dbReference type="Proteomes" id="UP000601435"/>
    </source>
</evidence>
<comment type="caution">
    <text evidence="2">The sequence shown here is derived from an EMBL/GenBank/DDBJ whole genome shotgun (WGS) entry which is preliminary data.</text>
</comment>
<evidence type="ECO:0000313" key="2">
    <source>
        <dbReference type="EMBL" id="CAE7504955.1"/>
    </source>
</evidence>
<keyword evidence="3" id="KW-1185">Reference proteome</keyword>
<sequence length="364" mass="40665">LASSSEAPHTAALHRLGKHLLPARTQRCLEPRSLSSRREPSRLHSALRRLRAALQRLPPQPREEGIRALSPEVRWQLLKFMEASATSASPKIGPKPTKRTKSSEPKTCGLQQNRQGLFRAKISFEHIRLYSSYTLPRAAVEYHILLVRLRQLVMMNTPQAASASEGVSELCEAFATAFAELEREPVVNMRPRDCLSGEQGLNCFLKKYGIRSYLSIHVARWLGSRHVSSPVLPLGDVLTLRQQLLLARSKGLEPFRDAWLKMLQRLGHSASGSGSSGHSHFAADTFKDQVLQMNPCVCKKRRRAAEALHEAMGRQRSAGLRKQAVSRKRQDAVARLRAASCATERALAACNVKRHSSSRNVRKT</sequence>
<name>A0A812SYI5_9DINO</name>
<dbReference type="EMBL" id="CAJNJA010023071">
    <property type="protein sequence ID" value="CAE7504955.1"/>
    <property type="molecule type" value="Genomic_DNA"/>
</dbReference>
<evidence type="ECO:0000256" key="1">
    <source>
        <dbReference type="SAM" id="MobiDB-lite"/>
    </source>
</evidence>
<protein>
    <submittedName>
        <fullName evidence="2">Uncharacterized protein</fullName>
    </submittedName>
</protein>
<feature type="region of interest" description="Disordered" evidence="1">
    <location>
        <begin position="86"/>
        <end position="110"/>
    </location>
</feature>
<proteinExistence type="predicted"/>
<gene>
    <name evidence="2" type="ORF">SNEC2469_LOCUS14391</name>
</gene>
<feature type="non-terminal residue" evidence="2">
    <location>
        <position position="1"/>
    </location>
</feature>
<dbReference type="OrthoDB" id="433656at2759"/>
<dbReference type="Proteomes" id="UP000601435">
    <property type="component" value="Unassembled WGS sequence"/>
</dbReference>
<reference evidence="2" key="1">
    <citation type="submission" date="2021-02" db="EMBL/GenBank/DDBJ databases">
        <authorList>
            <person name="Dougan E. K."/>
            <person name="Rhodes N."/>
            <person name="Thang M."/>
            <person name="Chan C."/>
        </authorList>
    </citation>
    <scope>NUCLEOTIDE SEQUENCE</scope>
</reference>
<accession>A0A812SYI5</accession>